<protein>
    <submittedName>
        <fullName evidence="2">Uncharacterized protein</fullName>
    </submittedName>
</protein>
<keyword evidence="3" id="KW-1185">Reference proteome</keyword>
<gene>
    <name evidence="2" type="ORF">BGZ95_001399</name>
</gene>
<accession>A0AAD4H427</accession>
<dbReference type="AlphaFoldDB" id="A0AAD4H427"/>
<sequence length="156" mass="16414">MLGHLAGDSDKKLFSTNLAVGIKEETNDSVSGVHAIVKTTAATATAMTIETMEMESMIEVVDRKGPLDGTRPHTPITSAGSEQSANGADKHGAIAGGHKEDVDVDVVMAKCQLTSAAGYAFGDESAEGGRLMYWDDLPTWESQSQSQSRSEGNVGR</sequence>
<feature type="non-terminal residue" evidence="2">
    <location>
        <position position="156"/>
    </location>
</feature>
<evidence type="ECO:0000313" key="3">
    <source>
        <dbReference type="Proteomes" id="UP001194580"/>
    </source>
</evidence>
<dbReference type="Proteomes" id="UP001194580">
    <property type="component" value="Unassembled WGS sequence"/>
</dbReference>
<proteinExistence type="predicted"/>
<organism evidence="2 3">
    <name type="scientific">Linnemannia exigua</name>
    <dbReference type="NCBI Taxonomy" id="604196"/>
    <lineage>
        <taxon>Eukaryota</taxon>
        <taxon>Fungi</taxon>
        <taxon>Fungi incertae sedis</taxon>
        <taxon>Mucoromycota</taxon>
        <taxon>Mortierellomycotina</taxon>
        <taxon>Mortierellomycetes</taxon>
        <taxon>Mortierellales</taxon>
        <taxon>Mortierellaceae</taxon>
        <taxon>Linnemannia</taxon>
    </lineage>
</organism>
<reference evidence="2" key="1">
    <citation type="journal article" date="2020" name="Fungal Divers.">
        <title>Resolving the Mortierellaceae phylogeny through synthesis of multi-gene phylogenetics and phylogenomics.</title>
        <authorList>
            <person name="Vandepol N."/>
            <person name="Liber J."/>
            <person name="Desiro A."/>
            <person name="Na H."/>
            <person name="Kennedy M."/>
            <person name="Barry K."/>
            <person name="Grigoriev I.V."/>
            <person name="Miller A.N."/>
            <person name="O'Donnell K."/>
            <person name="Stajich J.E."/>
            <person name="Bonito G."/>
        </authorList>
    </citation>
    <scope>NUCLEOTIDE SEQUENCE</scope>
    <source>
        <strain evidence="2">NRRL 28262</strain>
    </source>
</reference>
<name>A0AAD4H427_9FUNG</name>
<feature type="compositionally biased region" description="Polar residues" evidence="1">
    <location>
        <begin position="75"/>
        <end position="86"/>
    </location>
</feature>
<evidence type="ECO:0000313" key="2">
    <source>
        <dbReference type="EMBL" id="KAG0270875.1"/>
    </source>
</evidence>
<comment type="caution">
    <text evidence="2">The sequence shown here is derived from an EMBL/GenBank/DDBJ whole genome shotgun (WGS) entry which is preliminary data.</text>
</comment>
<feature type="region of interest" description="Disordered" evidence="1">
    <location>
        <begin position="67"/>
        <end position="95"/>
    </location>
</feature>
<dbReference type="EMBL" id="JAAAIL010001288">
    <property type="protein sequence ID" value="KAG0270875.1"/>
    <property type="molecule type" value="Genomic_DNA"/>
</dbReference>
<evidence type="ECO:0000256" key="1">
    <source>
        <dbReference type="SAM" id="MobiDB-lite"/>
    </source>
</evidence>